<gene>
    <name evidence="1" type="ORF">HII31_05680</name>
</gene>
<evidence type="ECO:0000313" key="2">
    <source>
        <dbReference type="Proteomes" id="UP000660729"/>
    </source>
</evidence>
<accession>A0A8H6VLY7</accession>
<reference evidence="1" key="1">
    <citation type="submission" date="2020-04" db="EMBL/GenBank/DDBJ databases">
        <title>Draft genome resource of the tomato pathogen Pseudocercospora fuligena.</title>
        <authorList>
            <person name="Zaccaron A."/>
        </authorList>
    </citation>
    <scope>NUCLEOTIDE SEQUENCE</scope>
    <source>
        <strain evidence="1">PF001</strain>
    </source>
</reference>
<dbReference type="OrthoDB" id="437973at2759"/>
<sequence>MQTSLKKGESHLEIANVQDATPSTLLNGSVEGLFHLILPTLFPRYLLVALILGPPPRLQEDIQIVMTDRRDKSGELVAGNPVSMTEPNLAPKTVPEVTKDTVTPRLAIVAHEMIRL</sequence>
<dbReference type="AlphaFoldDB" id="A0A8H6VLY7"/>
<dbReference type="Proteomes" id="UP000660729">
    <property type="component" value="Unassembled WGS sequence"/>
</dbReference>
<protein>
    <submittedName>
        <fullName evidence="1">Uncharacterized protein</fullName>
    </submittedName>
</protein>
<keyword evidence="2" id="KW-1185">Reference proteome</keyword>
<proteinExistence type="predicted"/>
<dbReference type="EMBL" id="JABCIY010000098">
    <property type="protein sequence ID" value="KAF7192989.1"/>
    <property type="molecule type" value="Genomic_DNA"/>
</dbReference>
<evidence type="ECO:0000313" key="1">
    <source>
        <dbReference type="EMBL" id="KAF7192989.1"/>
    </source>
</evidence>
<comment type="caution">
    <text evidence="1">The sequence shown here is derived from an EMBL/GenBank/DDBJ whole genome shotgun (WGS) entry which is preliminary data.</text>
</comment>
<organism evidence="1 2">
    <name type="scientific">Pseudocercospora fuligena</name>
    <dbReference type="NCBI Taxonomy" id="685502"/>
    <lineage>
        <taxon>Eukaryota</taxon>
        <taxon>Fungi</taxon>
        <taxon>Dikarya</taxon>
        <taxon>Ascomycota</taxon>
        <taxon>Pezizomycotina</taxon>
        <taxon>Dothideomycetes</taxon>
        <taxon>Dothideomycetidae</taxon>
        <taxon>Mycosphaerellales</taxon>
        <taxon>Mycosphaerellaceae</taxon>
        <taxon>Pseudocercospora</taxon>
    </lineage>
</organism>
<name>A0A8H6VLY7_9PEZI</name>